<evidence type="ECO:0000313" key="1">
    <source>
        <dbReference type="EMBL" id="GHP00424.1"/>
    </source>
</evidence>
<keyword evidence="2" id="KW-1185">Reference proteome</keyword>
<sequence>MQFLATQPAFAPGDLALIEAVGRLAGWTTKRHPRRYHWIYAEADAARERLTGEAWHAFVTGWRQTGGDRRRIKGV</sequence>
<gene>
    <name evidence="1" type="ORF">KSF_104710</name>
</gene>
<name>A0A8J3IXR7_9CHLR</name>
<proteinExistence type="predicted"/>
<reference evidence="1" key="1">
    <citation type="submission" date="2020-10" db="EMBL/GenBank/DDBJ databases">
        <title>Taxonomic study of unclassified bacteria belonging to the class Ktedonobacteria.</title>
        <authorList>
            <person name="Yabe S."/>
            <person name="Wang C.M."/>
            <person name="Zheng Y."/>
            <person name="Sakai Y."/>
            <person name="Cavaletti L."/>
            <person name="Monciardini P."/>
            <person name="Donadio S."/>
        </authorList>
    </citation>
    <scope>NUCLEOTIDE SEQUENCE</scope>
    <source>
        <strain evidence="1">ID150040</strain>
    </source>
</reference>
<accession>A0A8J3IXR7</accession>
<protein>
    <submittedName>
        <fullName evidence="1">Uncharacterized protein</fullName>
    </submittedName>
</protein>
<dbReference type="EMBL" id="BNJK01000002">
    <property type="protein sequence ID" value="GHP00424.1"/>
    <property type="molecule type" value="Genomic_DNA"/>
</dbReference>
<dbReference type="AlphaFoldDB" id="A0A8J3IXR7"/>
<organism evidence="1 2">
    <name type="scientific">Reticulibacter mediterranei</name>
    <dbReference type="NCBI Taxonomy" id="2778369"/>
    <lineage>
        <taxon>Bacteria</taxon>
        <taxon>Bacillati</taxon>
        <taxon>Chloroflexota</taxon>
        <taxon>Ktedonobacteria</taxon>
        <taxon>Ktedonobacterales</taxon>
        <taxon>Reticulibacteraceae</taxon>
        <taxon>Reticulibacter</taxon>
    </lineage>
</organism>
<dbReference type="Proteomes" id="UP000597444">
    <property type="component" value="Unassembled WGS sequence"/>
</dbReference>
<evidence type="ECO:0000313" key="2">
    <source>
        <dbReference type="Proteomes" id="UP000597444"/>
    </source>
</evidence>
<comment type="caution">
    <text evidence="1">The sequence shown here is derived from an EMBL/GenBank/DDBJ whole genome shotgun (WGS) entry which is preliminary data.</text>
</comment>